<dbReference type="Gene3D" id="3.40.50.720">
    <property type="entry name" value="NAD(P)-binding Rossmann-like Domain"/>
    <property type="match status" value="1"/>
</dbReference>
<proteinExistence type="predicted"/>
<dbReference type="RefSeq" id="WP_206969978.1">
    <property type="nucleotide sequence ID" value="NZ_JAFLRJ010001269.1"/>
</dbReference>
<feature type="non-terminal residue" evidence="1">
    <location>
        <position position="111"/>
    </location>
</feature>
<dbReference type="AlphaFoldDB" id="A0A939FFG2"/>
<evidence type="ECO:0000313" key="1">
    <source>
        <dbReference type="EMBL" id="MBO0518140.1"/>
    </source>
</evidence>
<sequence length="111" mass="11270">GDEELVRALGADRFVLRDGPLDGGYDGVLDAAVLGAAALAAVRDGGAYAGVIPGASPASERGVRVETQEVAADGELLAELVGLADRGVLTLRVAETYGLEDAAKAHARLQE</sequence>
<dbReference type="EMBL" id="JAFLRJ010001269">
    <property type="protein sequence ID" value="MBO0518140.1"/>
    <property type="molecule type" value="Genomic_DNA"/>
</dbReference>
<feature type="non-terminal residue" evidence="1">
    <location>
        <position position="1"/>
    </location>
</feature>
<name>A0A939FFG2_9ACTN</name>
<reference evidence="1" key="1">
    <citation type="submission" date="2021-03" db="EMBL/GenBank/DDBJ databases">
        <title>Streptomyces poriferae sp. nov., a novel marine sponge-derived Actinobacteria species with anti-MRSA activity.</title>
        <authorList>
            <person name="Sandoval-Powers M."/>
            <person name="Kralova S."/>
            <person name="Nguyen G.-S."/>
            <person name="Fawwal D."/>
            <person name="Degnes K."/>
            <person name="Klinkenberg G."/>
            <person name="Sletta H."/>
            <person name="Wentzel A."/>
            <person name="Liles M.R."/>
        </authorList>
    </citation>
    <scope>NUCLEOTIDE SEQUENCE</scope>
    <source>
        <strain evidence="1">DSM 41794</strain>
    </source>
</reference>
<keyword evidence="2" id="KW-1185">Reference proteome</keyword>
<comment type="caution">
    <text evidence="1">The sequence shown here is derived from an EMBL/GenBank/DDBJ whole genome shotgun (WGS) entry which is preliminary data.</text>
</comment>
<dbReference type="Pfam" id="PF13602">
    <property type="entry name" value="ADH_zinc_N_2"/>
    <property type="match status" value="1"/>
</dbReference>
<dbReference type="Gene3D" id="3.90.180.10">
    <property type="entry name" value="Medium-chain alcohol dehydrogenases, catalytic domain"/>
    <property type="match status" value="1"/>
</dbReference>
<protein>
    <submittedName>
        <fullName evidence="1">Zinc-binding dehydrogenase</fullName>
    </submittedName>
</protein>
<evidence type="ECO:0000313" key="2">
    <source>
        <dbReference type="Proteomes" id="UP000664167"/>
    </source>
</evidence>
<dbReference type="Proteomes" id="UP000664167">
    <property type="component" value="Unassembled WGS sequence"/>
</dbReference>
<organism evidence="1 2">
    <name type="scientific">Streptomyces beijiangensis</name>
    <dbReference type="NCBI Taxonomy" id="163361"/>
    <lineage>
        <taxon>Bacteria</taxon>
        <taxon>Bacillati</taxon>
        <taxon>Actinomycetota</taxon>
        <taxon>Actinomycetes</taxon>
        <taxon>Kitasatosporales</taxon>
        <taxon>Streptomycetaceae</taxon>
        <taxon>Streptomyces</taxon>
    </lineage>
</organism>
<accession>A0A939FFG2</accession>
<gene>
    <name evidence="1" type="ORF">J0695_41465</name>
</gene>